<sequence length="254" mass="27734">MQTLAIFNPHPKVGKTTFCVNFGHALALAGQQVTLIDFDPNGMLCDCLGLFRPPSQGIDQVLMGKAKLEAVSVSTRDEMHVVPGGNMLSELASGALSDMEKGLLLQRILLTEPLDQDYLIFDCPSTSDLLVANALLAVDRVIIPLAGDEQGANSLPHLLETVQRFGKARGRPLYYNIVMNRIPARRRLTGVAASKFSALAPGHFLKTVVCLSLQLTEAQKIGRTIFEYRPHSRSASDFRQLAAEYIKQDVCVDG</sequence>
<reference evidence="2 3" key="1">
    <citation type="submission" date="2019-07" db="EMBL/GenBank/DDBJ databases">
        <title>The pathways for chlorine oxyanion respiration interact through the shared metabolite chlorate.</title>
        <authorList>
            <person name="Barnum T.P."/>
            <person name="Cheng Y."/>
            <person name="Hill K.A."/>
            <person name="Lucas L.N."/>
            <person name="Carlson H.K."/>
            <person name="Coates J.D."/>
        </authorList>
    </citation>
    <scope>NUCLEOTIDE SEQUENCE [LARGE SCALE GENOMIC DNA]</scope>
    <source>
        <strain evidence="2 3">BK-1</strain>
    </source>
</reference>
<comment type="caution">
    <text evidence="2">The sequence shown here is derived from an EMBL/GenBank/DDBJ whole genome shotgun (WGS) entry which is preliminary data.</text>
</comment>
<dbReference type="Gene3D" id="3.40.50.300">
    <property type="entry name" value="P-loop containing nucleotide triphosphate hydrolases"/>
    <property type="match status" value="1"/>
</dbReference>
<feature type="domain" description="AAA" evidence="1">
    <location>
        <begin position="1"/>
        <end position="167"/>
    </location>
</feature>
<name>A0A558DPB9_9GAMM</name>
<dbReference type="AlphaFoldDB" id="A0A558DPB9"/>
<dbReference type="RefSeq" id="WP_144357170.1">
    <property type="nucleotide sequence ID" value="NZ_VMNH01000003.1"/>
</dbReference>
<proteinExistence type="predicted"/>
<dbReference type="InterPro" id="IPR025669">
    <property type="entry name" value="AAA_dom"/>
</dbReference>
<dbReference type="PANTHER" id="PTHR13696:SF99">
    <property type="entry name" value="COBYRINIC ACID AC-DIAMIDE SYNTHASE"/>
    <property type="match status" value="1"/>
</dbReference>
<dbReference type="Pfam" id="PF13614">
    <property type="entry name" value="AAA_31"/>
    <property type="match status" value="1"/>
</dbReference>
<evidence type="ECO:0000313" key="3">
    <source>
        <dbReference type="Proteomes" id="UP000316649"/>
    </source>
</evidence>
<dbReference type="SUPFAM" id="SSF52540">
    <property type="entry name" value="P-loop containing nucleoside triphosphate hydrolases"/>
    <property type="match status" value="1"/>
</dbReference>
<dbReference type="EMBL" id="VMNH01000003">
    <property type="protein sequence ID" value="TVO78325.1"/>
    <property type="molecule type" value="Genomic_DNA"/>
</dbReference>
<organism evidence="2 3">
    <name type="scientific">Sedimenticola selenatireducens</name>
    <dbReference type="NCBI Taxonomy" id="191960"/>
    <lineage>
        <taxon>Bacteria</taxon>
        <taxon>Pseudomonadati</taxon>
        <taxon>Pseudomonadota</taxon>
        <taxon>Gammaproteobacteria</taxon>
        <taxon>Chromatiales</taxon>
        <taxon>Sedimenticolaceae</taxon>
        <taxon>Sedimenticola</taxon>
    </lineage>
</organism>
<protein>
    <submittedName>
        <fullName evidence="2">ParA family protein</fullName>
    </submittedName>
</protein>
<evidence type="ECO:0000259" key="1">
    <source>
        <dbReference type="Pfam" id="PF13614"/>
    </source>
</evidence>
<dbReference type="OrthoDB" id="9815116at2"/>
<dbReference type="InterPro" id="IPR050678">
    <property type="entry name" value="DNA_Partitioning_ATPase"/>
</dbReference>
<dbReference type="PANTHER" id="PTHR13696">
    <property type="entry name" value="P-LOOP CONTAINING NUCLEOSIDE TRIPHOSPHATE HYDROLASE"/>
    <property type="match status" value="1"/>
</dbReference>
<gene>
    <name evidence="2" type="ORF">FHP88_01255</name>
</gene>
<dbReference type="CDD" id="cd02042">
    <property type="entry name" value="ParAB_family"/>
    <property type="match status" value="1"/>
</dbReference>
<keyword evidence="3" id="KW-1185">Reference proteome</keyword>
<dbReference type="InterPro" id="IPR027417">
    <property type="entry name" value="P-loop_NTPase"/>
</dbReference>
<evidence type="ECO:0000313" key="2">
    <source>
        <dbReference type="EMBL" id="TVO78325.1"/>
    </source>
</evidence>
<accession>A0A558DPB9</accession>
<dbReference type="Proteomes" id="UP000316649">
    <property type="component" value="Unassembled WGS sequence"/>
</dbReference>